<dbReference type="AlphaFoldDB" id="A0A9Q0CRH2"/>
<keyword evidence="3" id="KW-1185">Reference proteome</keyword>
<evidence type="ECO:0000259" key="1">
    <source>
        <dbReference type="Pfam" id="PF07647"/>
    </source>
</evidence>
<dbReference type="PANTHER" id="PTHR33915">
    <property type="entry name" value="OSJNBA0033G05.11 PROTEIN"/>
    <property type="match status" value="1"/>
</dbReference>
<dbReference type="Proteomes" id="UP001151287">
    <property type="component" value="Unassembled WGS sequence"/>
</dbReference>
<organism evidence="2 3">
    <name type="scientific">Rhynchospora breviuscula</name>
    <dbReference type="NCBI Taxonomy" id="2022672"/>
    <lineage>
        <taxon>Eukaryota</taxon>
        <taxon>Viridiplantae</taxon>
        <taxon>Streptophyta</taxon>
        <taxon>Embryophyta</taxon>
        <taxon>Tracheophyta</taxon>
        <taxon>Spermatophyta</taxon>
        <taxon>Magnoliopsida</taxon>
        <taxon>Liliopsida</taxon>
        <taxon>Poales</taxon>
        <taxon>Cyperaceae</taxon>
        <taxon>Cyperoideae</taxon>
        <taxon>Rhynchosporeae</taxon>
        <taxon>Rhynchospora</taxon>
    </lineage>
</organism>
<accession>A0A9Q0CRH2</accession>
<dbReference type="InterPro" id="IPR001660">
    <property type="entry name" value="SAM"/>
</dbReference>
<proteinExistence type="predicted"/>
<dbReference type="Gene3D" id="1.10.150.50">
    <property type="entry name" value="Transcription Factor, Ets-1"/>
    <property type="match status" value="1"/>
</dbReference>
<reference evidence="2" key="1">
    <citation type="journal article" date="2022" name="Cell">
        <title>Repeat-based holocentromeres influence genome architecture and karyotype evolution.</title>
        <authorList>
            <person name="Hofstatter P.G."/>
            <person name="Thangavel G."/>
            <person name="Lux T."/>
            <person name="Neumann P."/>
            <person name="Vondrak T."/>
            <person name="Novak P."/>
            <person name="Zhang M."/>
            <person name="Costa L."/>
            <person name="Castellani M."/>
            <person name="Scott A."/>
            <person name="Toegelov H."/>
            <person name="Fuchs J."/>
            <person name="Mata-Sucre Y."/>
            <person name="Dias Y."/>
            <person name="Vanzela A.L.L."/>
            <person name="Huettel B."/>
            <person name="Almeida C.C.S."/>
            <person name="Simkova H."/>
            <person name="Souza G."/>
            <person name="Pedrosa-Harand A."/>
            <person name="Macas J."/>
            <person name="Mayer K.F.X."/>
            <person name="Houben A."/>
            <person name="Marques A."/>
        </authorList>
    </citation>
    <scope>NUCLEOTIDE SEQUENCE</scope>
    <source>
        <strain evidence="2">RhyBre1mFocal</strain>
    </source>
</reference>
<dbReference type="SUPFAM" id="SSF47769">
    <property type="entry name" value="SAM/Pointed domain"/>
    <property type="match status" value="1"/>
</dbReference>
<protein>
    <recommendedName>
        <fullName evidence="1">SAM domain-containing protein</fullName>
    </recommendedName>
</protein>
<dbReference type="OrthoDB" id="1887912at2759"/>
<evidence type="ECO:0000313" key="2">
    <source>
        <dbReference type="EMBL" id="KAJ1698510.1"/>
    </source>
</evidence>
<dbReference type="CDD" id="cd09487">
    <property type="entry name" value="SAM_superfamily"/>
    <property type="match status" value="1"/>
</dbReference>
<evidence type="ECO:0000313" key="3">
    <source>
        <dbReference type="Proteomes" id="UP001151287"/>
    </source>
</evidence>
<feature type="domain" description="SAM" evidence="1">
    <location>
        <begin position="20"/>
        <end position="58"/>
    </location>
</feature>
<dbReference type="PANTHER" id="PTHR33915:SF1">
    <property type="entry name" value="OS04G0644100 PROTEIN"/>
    <property type="match status" value="1"/>
</dbReference>
<gene>
    <name evidence="2" type="ORF">LUZ63_007022</name>
</gene>
<dbReference type="InterPro" id="IPR013761">
    <property type="entry name" value="SAM/pointed_sf"/>
</dbReference>
<dbReference type="Pfam" id="PF07647">
    <property type="entry name" value="SAM_2"/>
    <property type="match status" value="1"/>
</dbReference>
<sequence length="172" mass="19906">MDWYSWLSKTILDPTLVYEYSLLFTHNELEAGDIKHFNHEFLKSMGITIAKHRLEILKLAKKDRIISVLPLANLFTSIYKTKKCFTNYAHCMGQKDSAAIVVVPRPCYESRRWRAATMLKRNKRIGLFENNRPMITLGGTDGTSPLVKEYNDISGAEEEMRWVTMFQGLKPT</sequence>
<name>A0A9Q0CRH2_9POAL</name>
<comment type="caution">
    <text evidence="2">The sequence shown here is derived from an EMBL/GenBank/DDBJ whole genome shotgun (WGS) entry which is preliminary data.</text>
</comment>
<dbReference type="EMBL" id="JAMQYH010000002">
    <property type="protein sequence ID" value="KAJ1698510.1"/>
    <property type="molecule type" value="Genomic_DNA"/>
</dbReference>